<dbReference type="GO" id="GO:0051484">
    <property type="term" value="P:isopentenyl diphosphate biosynthetic process, methylerythritol 4-phosphate pathway involved in terpenoid biosynthetic process"/>
    <property type="evidence" value="ECO:0007669"/>
    <property type="project" value="TreeGrafter"/>
</dbReference>
<proteinExistence type="inferred from homology"/>
<comment type="caution">
    <text evidence="9">Lacks conserved residue(s) required for the propagation of feature annotation.</text>
</comment>
<reference evidence="14 16" key="3">
    <citation type="submission" date="2019-08" db="EMBL/GenBank/DDBJ databases">
        <authorList>
            <person name="Kuhnert P."/>
        </authorList>
    </citation>
    <scope>NUCLEOTIDE SEQUENCE [LARGE SCALE GENOMIC DNA]</scope>
    <source>
        <strain evidence="14 16">B36.5</strain>
    </source>
</reference>
<feature type="binding site" evidence="9">
    <location>
        <position position="135"/>
    </location>
    <ligand>
        <name>Mn(2+)</name>
        <dbReference type="ChEBI" id="CHEBI:29035"/>
    </ligand>
</feature>
<feature type="binding site" evidence="9">
    <location>
        <position position="202"/>
    </location>
    <ligand>
        <name>1-deoxy-D-xylulose 5-phosphate</name>
        <dbReference type="ChEBI" id="CHEBI:57792"/>
    </ligand>
</feature>
<dbReference type="RefSeq" id="WP_024752358.1">
    <property type="nucleotide sequence ID" value="NZ_CDNC01000008.1"/>
</dbReference>
<keyword evidence="15" id="KW-1185">Reference proteome</keyword>
<evidence type="ECO:0000256" key="2">
    <source>
        <dbReference type="ARBA" id="ARBA00006825"/>
    </source>
</evidence>
<evidence type="ECO:0000256" key="8">
    <source>
        <dbReference type="ARBA" id="ARBA00048543"/>
    </source>
</evidence>
<dbReference type="PANTHER" id="PTHR30525:SF0">
    <property type="entry name" value="1-DEOXY-D-XYLULOSE 5-PHOSPHATE REDUCTOISOMERASE, CHLOROPLASTIC"/>
    <property type="match status" value="1"/>
</dbReference>
<feature type="binding site" evidence="9">
    <location>
        <position position="14"/>
    </location>
    <ligand>
        <name>NADPH</name>
        <dbReference type="ChEBI" id="CHEBI:57783"/>
    </ligand>
</feature>
<feature type="binding site" evidence="9">
    <location>
        <position position="137"/>
    </location>
    <ligand>
        <name>1-deoxy-D-xylulose 5-phosphate</name>
        <dbReference type="ChEBI" id="CHEBI:57792"/>
    </ligand>
</feature>
<dbReference type="InterPro" id="IPR026877">
    <property type="entry name" value="DXPR_C"/>
</dbReference>
<feature type="binding site" evidence="9">
    <location>
        <position position="161"/>
    </location>
    <ligand>
        <name>1-deoxy-D-xylulose 5-phosphate</name>
        <dbReference type="ChEBI" id="CHEBI:57792"/>
    </ligand>
</feature>
<feature type="binding site" evidence="9">
    <location>
        <position position="137"/>
    </location>
    <ligand>
        <name>Mn(2+)</name>
        <dbReference type="ChEBI" id="CHEBI:29035"/>
    </ligand>
</feature>
<dbReference type="GeneID" id="57752584"/>
<feature type="binding site" evidence="9">
    <location>
        <position position="39"/>
    </location>
    <ligand>
        <name>NADPH</name>
        <dbReference type="ChEBI" id="CHEBI:57783"/>
    </ligand>
</feature>
<evidence type="ECO:0000313" key="15">
    <source>
        <dbReference type="Proteomes" id="UP000042527"/>
    </source>
</evidence>
<dbReference type="Pfam" id="PF13288">
    <property type="entry name" value="DXPR_C"/>
    <property type="match status" value="1"/>
</dbReference>
<feature type="domain" description="1-deoxy-D-xylulose 5-phosphate reductoisomerase C-terminal" evidence="11">
    <location>
        <begin position="131"/>
        <end position="214"/>
    </location>
</feature>
<feature type="binding site" evidence="9">
    <location>
        <position position="206"/>
    </location>
    <ligand>
        <name>1-deoxy-D-xylulose 5-phosphate</name>
        <dbReference type="ChEBI" id="CHEBI:57792"/>
    </ligand>
</feature>
<comment type="catalytic activity">
    <reaction evidence="8">
        <text>2-C-methyl-D-erythritol 4-phosphate + NADP(+) = 1-deoxy-D-xylulose 5-phosphate + NADPH + H(+)</text>
        <dbReference type="Rhea" id="RHEA:13717"/>
        <dbReference type="ChEBI" id="CHEBI:15378"/>
        <dbReference type="ChEBI" id="CHEBI:57783"/>
        <dbReference type="ChEBI" id="CHEBI:57792"/>
        <dbReference type="ChEBI" id="CHEBI:58262"/>
        <dbReference type="ChEBI" id="CHEBI:58349"/>
        <dbReference type="EC" id="1.1.1.267"/>
    </reaction>
    <physiologicalReaction direction="right-to-left" evidence="8">
        <dbReference type="Rhea" id="RHEA:13719"/>
    </physiologicalReaction>
</comment>
<dbReference type="InterPro" id="IPR013512">
    <property type="entry name" value="DXP_reductoisomerase_N"/>
</dbReference>
<feature type="binding site" evidence="9">
    <location>
        <position position="110"/>
    </location>
    <ligand>
        <name>1-deoxy-D-xylulose 5-phosphate</name>
        <dbReference type="ChEBI" id="CHEBI:57792"/>
    </ligand>
</feature>
<reference evidence="15" key="2">
    <citation type="submission" date="2015-01" db="EMBL/GenBank/DDBJ databases">
        <authorList>
            <person name="Manzoor Shahid"/>
            <person name="Zubair Saima"/>
        </authorList>
    </citation>
    <scope>NUCLEOTIDE SEQUENCE [LARGE SCALE GENOMIC DNA]</scope>
    <source>
        <strain evidence="15">V1</strain>
    </source>
</reference>
<keyword evidence="9" id="KW-0460">Magnesium</keyword>
<evidence type="ECO:0000313" key="16">
    <source>
        <dbReference type="Proteomes" id="UP000323594"/>
    </source>
</evidence>
<accession>A0A0B7GUM0</accession>
<dbReference type="InterPro" id="IPR013644">
    <property type="entry name" value="DXP_reductoisomerase_C"/>
</dbReference>
<dbReference type="EMBL" id="CP042817">
    <property type="protein sequence ID" value="QEJ98693.1"/>
    <property type="molecule type" value="Genomic_DNA"/>
</dbReference>
<sequence>MRKKVIVLGCAGSIGTSTIDIIRHFPDLFELAGVSVHRNIQYLELLKKEFDLKSWAITFKDTEEEGREQLRKMLESTEADIVVNGISGAAGLFASVEAIKTHRKLALANKESIVMAGALLQKLAEKEKTKIIPVDSEHSALYQLIQAHGKQIVDRLIITASGGPFRTRTKEELKNITLEDALKHPTWNMGTKITIDSASLANKALEVIEAVNLFSMPADRITVTVHPESIVHSLIQTISGEIYAQLSPPNMRNPIFNALSDPQAAPQYLQPLDFTKTFALHFEPPRLKDFPMLELGFEAAKKMAAYPIAFNAANEEAVAAFIKGAISFIDISYITEKVLSDDWSAIPADFQTVMQADAKARSRAQKILQNIQR</sequence>
<protein>
    <recommendedName>
        <fullName evidence="9">1-deoxy-D-xylulose 5-phosphate reductoisomerase</fullName>
        <shortName evidence="9">DXP reductoisomerase</shortName>
        <ecNumber evidence="9">1.1.1.267</ecNumber>
    </recommendedName>
    <alternativeName>
        <fullName evidence="9">1-deoxyxylulose-5-phosphate reductoisomerase</fullName>
    </alternativeName>
    <alternativeName>
        <fullName evidence="9">2-C-methyl-D-erythritol 4-phosphate synthase</fullName>
    </alternativeName>
</protein>
<keyword evidence="6 9" id="KW-0464">Manganese</keyword>
<dbReference type="GO" id="GO:0016853">
    <property type="term" value="F:isomerase activity"/>
    <property type="evidence" value="ECO:0007669"/>
    <property type="project" value="UniProtKB-KW"/>
</dbReference>
<feature type="binding site" evidence="9">
    <location>
        <position position="12"/>
    </location>
    <ligand>
        <name>NADPH</name>
        <dbReference type="ChEBI" id="CHEBI:57783"/>
    </ligand>
</feature>
<evidence type="ECO:0000256" key="6">
    <source>
        <dbReference type="ARBA" id="ARBA00023211"/>
    </source>
</evidence>
<feature type="binding site" evidence="9">
    <location>
        <position position="184"/>
    </location>
    <ligand>
        <name>1-deoxy-D-xylulose 5-phosphate</name>
        <dbReference type="ChEBI" id="CHEBI:57792"/>
    </ligand>
</feature>
<dbReference type="EMBL" id="CDNC01000008">
    <property type="protein sequence ID" value="CEM61237.1"/>
    <property type="molecule type" value="Genomic_DNA"/>
</dbReference>
<feature type="binding site" evidence="9">
    <location>
        <position position="206"/>
    </location>
    <ligand>
        <name>Mn(2+)</name>
        <dbReference type="ChEBI" id="CHEBI:29035"/>
    </ligand>
</feature>
<evidence type="ECO:0000259" key="12">
    <source>
        <dbReference type="Pfam" id="PF13288"/>
    </source>
</evidence>
<dbReference type="GO" id="GO:0030145">
    <property type="term" value="F:manganese ion binding"/>
    <property type="evidence" value="ECO:0007669"/>
    <property type="project" value="TreeGrafter"/>
</dbReference>
<dbReference type="SUPFAM" id="SSF69055">
    <property type="entry name" value="1-deoxy-D-xylulose-5-phosphate reductoisomerase, C-terminal domain"/>
    <property type="match status" value="1"/>
</dbReference>
<dbReference type="SUPFAM" id="SSF51735">
    <property type="entry name" value="NAD(P)-binding Rossmann-fold domains"/>
    <property type="match status" value="1"/>
</dbReference>
<comment type="pathway">
    <text evidence="1 9">Isoprenoid biosynthesis; isopentenyl diphosphate biosynthesis via DXP pathway; isopentenyl diphosphate from 1-deoxy-D-xylulose 5-phosphate: step 1/6.</text>
</comment>
<dbReference type="NCBIfam" id="TIGR00243">
    <property type="entry name" value="Dxr"/>
    <property type="match status" value="1"/>
</dbReference>
<keyword evidence="5 9" id="KW-0560">Oxidoreductase</keyword>
<evidence type="ECO:0000259" key="11">
    <source>
        <dbReference type="Pfam" id="PF08436"/>
    </source>
</evidence>
<dbReference type="OrthoDB" id="9806546at2"/>
<organism evidence="13 15">
    <name type="scientific">Treponema phagedenis</name>
    <dbReference type="NCBI Taxonomy" id="162"/>
    <lineage>
        <taxon>Bacteria</taxon>
        <taxon>Pseudomonadati</taxon>
        <taxon>Spirochaetota</taxon>
        <taxon>Spirochaetia</taxon>
        <taxon>Spirochaetales</taxon>
        <taxon>Treponemataceae</taxon>
        <taxon>Treponema</taxon>
    </lineage>
</organism>
<keyword evidence="7 9" id="KW-0414">Isoprene biosynthesis</keyword>
<feature type="binding site" evidence="9">
    <location>
        <position position="197"/>
    </location>
    <ligand>
        <name>1-deoxy-D-xylulose 5-phosphate</name>
        <dbReference type="ChEBI" id="CHEBI:57792"/>
    </ligand>
</feature>
<dbReference type="HAMAP" id="MF_00183">
    <property type="entry name" value="DXP_reductoisom"/>
    <property type="match status" value="1"/>
</dbReference>
<dbReference type="AlphaFoldDB" id="A0A0B7GUM0"/>
<dbReference type="Gene3D" id="1.10.1740.10">
    <property type="match status" value="1"/>
</dbReference>
<dbReference type="Gene3D" id="3.40.50.720">
    <property type="entry name" value="NAD(P)-binding Rossmann-like Domain"/>
    <property type="match status" value="1"/>
</dbReference>
<keyword evidence="4 9" id="KW-0521">NADP</keyword>
<dbReference type="GO" id="GO:0070402">
    <property type="term" value="F:NADPH binding"/>
    <property type="evidence" value="ECO:0007669"/>
    <property type="project" value="InterPro"/>
</dbReference>
<name>A0A0B7GUM0_TREPH</name>
<dbReference type="Proteomes" id="UP000042527">
    <property type="component" value="Unassembled WGS sequence"/>
</dbReference>
<dbReference type="GO" id="GO:0030604">
    <property type="term" value="F:1-deoxy-D-xylulose-5-phosphate reductoisomerase activity"/>
    <property type="evidence" value="ECO:0007669"/>
    <property type="project" value="UniProtKB-UniRule"/>
</dbReference>
<evidence type="ECO:0000259" key="10">
    <source>
        <dbReference type="Pfam" id="PF02670"/>
    </source>
</evidence>
<feature type="domain" description="DXP reductoisomerase C-terminal" evidence="12">
    <location>
        <begin position="246"/>
        <end position="362"/>
    </location>
</feature>
<dbReference type="EC" id="1.1.1.267" evidence="9"/>
<evidence type="ECO:0000256" key="3">
    <source>
        <dbReference type="ARBA" id="ARBA00022723"/>
    </source>
</evidence>
<evidence type="ECO:0000256" key="9">
    <source>
        <dbReference type="HAMAP-Rule" id="MF_00183"/>
    </source>
</evidence>
<dbReference type="Pfam" id="PF02670">
    <property type="entry name" value="DXP_reductoisom"/>
    <property type="match status" value="1"/>
</dbReference>
<evidence type="ECO:0000256" key="7">
    <source>
        <dbReference type="ARBA" id="ARBA00023229"/>
    </source>
</evidence>
<feature type="domain" description="1-deoxy-D-xylulose 5-phosphate reductoisomerase N-terminal" evidence="10">
    <location>
        <begin position="5"/>
        <end position="117"/>
    </location>
</feature>
<comment type="cofactor">
    <cofactor evidence="9">
        <name>Mg(2+)</name>
        <dbReference type="ChEBI" id="CHEBI:18420"/>
    </cofactor>
    <cofactor evidence="9">
        <name>Mn(2+)</name>
        <dbReference type="ChEBI" id="CHEBI:29035"/>
    </cofactor>
</comment>
<evidence type="ECO:0000256" key="4">
    <source>
        <dbReference type="ARBA" id="ARBA00022857"/>
    </source>
</evidence>
<dbReference type="SUPFAM" id="SSF55347">
    <property type="entry name" value="Glyceraldehyde-3-phosphate dehydrogenase-like, C-terminal domain"/>
    <property type="match status" value="1"/>
</dbReference>
<evidence type="ECO:0000256" key="5">
    <source>
        <dbReference type="ARBA" id="ARBA00023002"/>
    </source>
</evidence>
<dbReference type="Pfam" id="PF08436">
    <property type="entry name" value="DXP_redisom_C"/>
    <property type="match status" value="1"/>
</dbReference>
<dbReference type="Proteomes" id="UP000323594">
    <property type="component" value="Chromosome"/>
</dbReference>
<feature type="binding site" evidence="9">
    <location>
        <position position="38"/>
    </location>
    <ligand>
        <name>NADPH</name>
        <dbReference type="ChEBI" id="CHEBI:57783"/>
    </ligand>
</feature>
<keyword evidence="3 9" id="KW-0479">Metal-binding</keyword>
<dbReference type="InterPro" id="IPR036291">
    <property type="entry name" value="NAD(P)-bd_dom_sf"/>
</dbReference>
<comment type="function">
    <text evidence="9">Catalyzes the NADPH-dependent rearrangement and reduction of 1-deoxy-D-xylulose-5-phosphate (DXP) to 2-C-methyl-D-erythritol 4-phosphate (MEP).</text>
</comment>
<dbReference type="InterPro" id="IPR036169">
    <property type="entry name" value="DXPR_C_sf"/>
</dbReference>
<evidence type="ECO:0000313" key="14">
    <source>
        <dbReference type="EMBL" id="QEJ98693.1"/>
    </source>
</evidence>
<reference evidence="13" key="1">
    <citation type="submission" date="2015-01" db="EMBL/GenBank/DDBJ databases">
        <authorList>
            <person name="Xiang T."/>
            <person name="Song Y."/>
            <person name="Huang L."/>
            <person name="Wang B."/>
            <person name="Wu P."/>
        </authorList>
    </citation>
    <scope>NUCLEOTIDE SEQUENCE [LARGE SCALE GENOMIC DNA]</scope>
    <source>
        <strain evidence="13">V1</strain>
    </source>
</reference>
<gene>
    <name evidence="9 13" type="primary">dxr</name>
    <name evidence="14" type="ORF">FUT82_12235</name>
    <name evidence="13" type="ORF">TPHV1_160038</name>
</gene>
<dbReference type="PIRSF" id="PIRSF006205">
    <property type="entry name" value="Dxp_reductismrs"/>
    <property type="match status" value="1"/>
</dbReference>
<dbReference type="InterPro" id="IPR003821">
    <property type="entry name" value="DXP_reductoisomerase"/>
</dbReference>
<keyword evidence="13" id="KW-0413">Isomerase</keyword>
<feature type="binding site" evidence="9">
    <location>
        <position position="203"/>
    </location>
    <ligand>
        <name>1-deoxy-D-xylulose 5-phosphate</name>
        <dbReference type="ChEBI" id="CHEBI:57792"/>
    </ligand>
</feature>
<feature type="binding site" evidence="9">
    <location>
        <position position="13"/>
    </location>
    <ligand>
        <name>NADPH</name>
        <dbReference type="ChEBI" id="CHEBI:57783"/>
    </ligand>
</feature>
<dbReference type="PANTHER" id="PTHR30525">
    <property type="entry name" value="1-DEOXY-D-XYLULOSE 5-PHOSPHATE REDUCTOISOMERASE"/>
    <property type="match status" value="1"/>
</dbReference>
<evidence type="ECO:0000256" key="1">
    <source>
        <dbReference type="ARBA" id="ARBA00005094"/>
    </source>
</evidence>
<evidence type="ECO:0000313" key="13">
    <source>
        <dbReference type="EMBL" id="CEM61237.1"/>
    </source>
</evidence>
<comment type="similarity">
    <text evidence="2 9">Belongs to the DXR family.</text>
</comment>
<feature type="binding site" evidence="9">
    <location>
        <position position="190"/>
    </location>
    <ligand>
        <name>NADPH</name>
        <dbReference type="ChEBI" id="CHEBI:57783"/>
    </ligand>
</feature>
<feature type="binding site" evidence="9">
    <location>
        <position position="136"/>
    </location>
    <ligand>
        <name>1-deoxy-D-xylulose 5-phosphate</name>
        <dbReference type="ChEBI" id="CHEBI:57792"/>
    </ligand>
</feature>
<feature type="binding site" evidence="9">
    <location>
        <position position="111"/>
    </location>
    <ligand>
        <name>NADPH</name>
        <dbReference type="ChEBI" id="CHEBI:57783"/>
    </ligand>
</feature>
<feature type="binding site" evidence="9">
    <location>
        <position position="109"/>
    </location>
    <ligand>
        <name>NADPH</name>
        <dbReference type="ChEBI" id="CHEBI:57783"/>
    </ligand>
</feature>
<dbReference type="UniPathway" id="UPA00056">
    <property type="reaction ID" value="UER00092"/>
</dbReference>